<reference evidence="3 4" key="1">
    <citation type="submission" date="2020-04" db="EMBL/GenBank/DDBJ databases">
        <title>Molecular characterization of pseudomonads from Agaricus bisporus reveal novel blotch 2 pathogens in Western Europe.</title>
        <authorList>
            <person name="Taparia T."/>
            <person name="Krijger M."/>
            <person name="Haynes E."/>
            <person name="Elpinstone J.G."/>
            <person name="Noble R."/>
            <person name="Van Der Wolf J."/>
        </authorList>
    </citation>
    <scope>NUCLEOTIDE SEQUENCE [LARGE SCALE GENOMIC DNA]</scope>
    <source>
        <strain evidence="3 4">G9001</strain>
    </source>
</reference>
<evidence type="ECO:0000313" key="3">
    <source>
        <dbReference type="EMBL" id="NWB88558.1"/>
    </source>
</evidence>
<feature type="compositionally biased region" description="Low complexity" evidence="1">
    <location>
        <begin position="61"/>
        <end position="72"/>
    </location>
</feature>
<proteinExistence type="predicted"/>
<dbReference type="AlphaFoldDB" id="A0A7Y7WYC6"/>
<protein>
    <submittedName>
        <fullName evidence="3">Cell envelope protein SmpA</fullName>
    </submittedName>
</protein>
<dbReference type="RefSeq" id="WP_177103763.1">
    <property type="nucleotide sequence ID" value="NZ_JACAQA010000030.1"/>
</dbReference>
<comment type="caution">
    <text evidence="3">The sequence shown here is derived from an EMBL/GenBank/DDBJ whole genome shotgun (WGS) entry which is preliminary data.</text>
</comment>
<feature type="region of interest" description="Disordered" evidence="1">
    <location>
        <begin position="48"/>
        <end position="99"/>
    </location>
</feature>
<dbReference type="Proteomes" id="UP000522864">
    <property type="component" value="Unassembled WGS sequence"/>
</dbReference>
<feature type="chain" id="PRO_5031220443" evidence="2">
    <location>
        <begin position="22"/>
        <end position="159"/>
    </location>
</feature>
<keyword evidence="2" id="KW-0732">Signal</keyword>
<evidence type="ECO:0000313" key="4">
    <source>
        <dbReference type="Proteomes" id="UP000522864"/>
    </source>
</evidence>
<sequence length="159" mass="17181">MLPRSHLSLLLALCLPFPADAAIVHRCESDSGHITFTTLGCASNETLQPQRAHNPSLGSRATSPPRAKTPTSAAPPSPQPLVIVGEHDDGCANRLSPQEKRRAIINQQVRPGMSRLEVESALGRPDRISTSNTATRYHYNLKRGRSSLVVLDEKGCVKG</sequence>
<feature type="compositionally biased region" description="Basic and acidic residues" evidence="1">
    <location>
        <begin position="85"/>
        <end position="99"/>
    </location>
</feature>
<evidence type="ECO:0000256" key="2">
    <source>
        <dbReference type="SAM" id="SignalP"/>
    </source>
</evidence>
<name>A0A7Y7WYC6_9PSED</name>
<feature type="compositionally biased region" description="Polar residues" evidence="1">
    <location>
        <begin position="48"/>
        <end position="60"/>
    </location>
</feature>
<keyword evidence="3" id="KW-0946">Virion</keyword>
<gene>
    <name evidence="3" type="ORF">HX830_27190</name>
</gene>
<feature type="signal peptide" evidence="2">
    <location>
        <begin position="1"/>
        <end position="21"/>
    </location>
</feature>
<dbReference type="EMBL" id="JACAQA010000030">
    <property type="protein sequence ID" value="NWB88558.1"/>
    <property type="molecule type" value="Genomic_DNA"/>
</dbReference>
<accession>A0A7Y7WYC6</accession>
<organism evidence="3 4">
    <name type="scientific">Pseudomonas gingeri</name>
    <dbReference type="NCBI Taxonomy" id="117681"/>
    <lineage>
        <taxon>Bacteria</taxon>
        <taxon>Pseudomonadati</taxon>
        <taxon>Pseudomonadota</taxon>
        <taxon>Gammaproteobacteria</taxon>
        <taxon>Pseudomonadales</taxon>
        <taxon>Pseudomonadaceae</taxon>
        <taxon>Pseudomonas</taxon>
    </lineage>
</organism>
<keyword evidence="3" id="KW-0261">Viral envelope protein</keyword>
<evidence type="ECO:0000256" key="1">
    <source>
        <dbReference type="SAM" id="MobiDB-lite"/>
    </source>
</evidence>